<protein>
    <submittedName>
        <fullName evidence="1">Uncharacterized protein</fullName>
    </submittedName>
</protein>
<gene>
    <name evidence="1" type="ORF">OPT61_g7006</name>
</gene>
<sequence length="515" mass="53325">MSEFIGSRISLISKSDIRYVGTLVEINSEDSTVSLDNVRSFGTEGRKGGKDEYPPSDVIYEQIVFRGSDVKDLRIEEQIKEKTPPAMPQDPAIIGVQQGQPRRDAPQDQQRQQQGPPNFPQQGQFPPGGYPPFGPGGPGGPGPYGRGFPPQGGFPGGPGPFPGGPGGFGMPPYGPPPPGWFPPGQGFNGPPGPFPPNMPMGPPGFQNQNQNQNQNQPPTGPRGAAPVGTPGKDEPTAAQPNVAEADGSAKPVEPKADAKQAGKAPAPAAAAQQAPPPPVESKPDVSAALAPPHTQPTQQGGAQKTPGGQKGGRIIPAVPIASPNVNKSAPRAQQQTSAPVKQAQQATAQQNNATQLATAAVAEAMAKLNMQNRGQTQAPVSDPTNNLAQKVEGMREREQHARQPRNPGQGAGFGGRGGRAGRGGRGGAHHQQQPQQQQPKMEVPTTDYDFDAANAKFNKQDMVKEAIATGSPLGETAPSTIDATANGQNGAAETADDVVIPAAAAYNKTSRVPCG</sequence>
<organism evidence="1 2">
    <name type="scientific">Boeremia exigua</name>
    <dbReference type="NCBI Taxonomy" id="749465"/>
    <lineage>
        <taxon>Eukaryota</taxon>
        <taxon>Fungi</taxon>
        <taxon>Dikarya</taxon>
        <taxon>Ascomycota</taxon>
        <taxon>Pezizomycotina</taxon>
        <taxon>Dothideomycetes</taxon>
        <taxon>Pleosporomycetidae</taxon>
        <taxon>Pleosporales</taxon>
        <taxon>Pleosporineae</taxon>
        <taxon>Didymellaceae</taxon>
        <taxon>Boeremia</taxon>
    </lineage>
</organism>
<dbReference type="EMBL" id="JAPHNI010000542">
    <property type="protein sequence ID" value="KAJ8110035.1"/>
    <property type="molecule type" value="Genomic_DNA"/>
</dbReference>
<dbReference type="Proteomes" id="UP001153331">
    <property type="component" value="Unassembled WGS sequence"/>
</dbReference>
<evidence type="ECO:0000313" key="2">
    <source>
        <dbReference type="Proteomes" id="UP001153331"/>
    </source>
</evidence>
<keyword evidence="2" id="KW-1185">Reference proteome</keyword>
<name>A0ACC2I412_9PLEO</name>
<evidence type="ECO:0000313" key="1">
    <source>
        <dbReference type="EMBL" id="KAJ8110035.1"/>
    </source>
</evidence>
<comment type="caution">
    <text evidence="1">The sequence shown here is derived from an EMBL/GenBank/DDBJ whole genome shotgun (WGS) entry which is preliminary data.</text>
</comment>
<reference evidence="1" key="1">
    <citation type="submission" date="2022-11" db="EMBL/GenBank/DDBJ databases">
        <title>Genome Sequence of Boeremia exigua.</title>
        <authorList>
            <person name="Buettner E."/>
        </authorList>
    </citation>
    <scope>NUCLEOTIDE SEQUENCE</scope>
    <source>
        <strain evidence="1">CU02</strain>
    </source>
</reference>
<proteinExistence type="predicted"/>
<accession>A0ACC2I412</accession>